<dbReference type="EMBL" id="CP000107">
    <property type="protein sequence ID" value="AAZ68618.1"/>
    <property type="molecule type" value="Genomic_DNA"/>
</dbReference>
<accession>A0ACA6AW02</accession>
<evidence type="ECO:0000313" key="1">
    <source>
        <dbReference type="EMBL" id="AAZ68618.1"/>
    </source>
</evidence>
<reference evidence="2" key="1">
    <citation type="journal article" date="2006" name="J. Bacteriol.">
        <title>The genome of the obligately intracellular bacterium Ehrlichia canis reveals themes of complex membrane structure and immune evasion strategies.</title>
        <authorList>
            <person name="Mavromatis K."/>
            <person name="Doyle C.K."/>
            <person name="Lykidis A."/>
            <person name="Ivanova N."/>
            <person name="Francino M.P."/>
            <person name="Chain P."/>
            <person name="Shin M."/>
            <person name="Malfatti S."/>
            <person name="Larimer F."/>
            <person name="Copeland A."/>
            <person name="Detter J.C."/>
            <person name="Land M."/>
            <person name="Richardson P.M."/>
            <person name="Yu X.J."/>
            <person name="Walker D.H."/>
            <person name="McBride J.W."/>
            <person name="Kyrpides N.C."/>
        </authorList>
    </citation>
    <scope>NUCLEOTIDE SEQUENCE [LARGE SCALE GENOMIC DNA]</scope>
    <source>
        <strain evidence="2">Jake</strain>
    </source>
</reference>
<name>A0ACA6AW02_EHRCJ</name>
<evidence type="ECO:0000313" key="2">
    <source>
        <dbReference type="Proteomes" id="UP000000435"/>
    </source>
</evidence>
<sequence>MRLKGVTTLKKRKCFLFARNNGAFIGGFGLFLQVVKEPHGELLDGTIRVGFTVSKKVGKAVIRNKVKRRFRILARDVLVKHANKGYYYILIGNRYTPKVSFKEMSLRLISYLNTSRLYS</sequence>
<gene>
    <name evidence="1" type="ordered locus">Ecaj_0584</name>
</gene>
<proteinExistence type="predicted"/>
<protein>
    <submittedName>
        <fullName evidence="1">Uncharacterized protein</fullName>
    </submittedName>
</protein>
<dbReference type="Proteomes" id="UP000000435">
    <property type="component" value="Chromosome"/>
</dbReference>
<keyword evidence="2" id="KW-1185">Reference proteome</keyword>
<organism evidence="1 2">
    <name type="scientific">Ehrlichia canis (strain Jake)</name>
    <dbReference type="NCBI Taxonomy" id="269484"/>
    <lineage>
        <taxon>Bacteria</taxon>
        <taxon>Pseudomonadati</taxon>
        <taxon>Pseudomonadota</taxon>
        <taxon>Alphaproteobacteria</taxon>
        <taxon>Rickettsiales</taxon>
        <taxon>Anaplasmataceae</taxon>
        <taxon>Ehrlichia</taxon>
    </lineage>
</organism>